<protein>
    <submittedName>
        <fullName evidence="1">Uncharacterized protein</fullName>
    </submittedName>
</protein>
<name>A0A670K0M8_PODMU</name>
<organism evidence="1 2">
    <name type="scientific">Podarcis muralis</name>
    <name type="common">Wall lizard</name>
    <name type="synonym">Lacerta muralis</name>
    <dbReference type="NCBI Taxonomy" id="64176"/>
    <lineage>
        <taxon>Eukaryota</taxon>
        <taxon>Metazoa</taxon>
        <taxon>Chordata</taxon>
        <taxon>Craniata</taxon>
        <taxon>Vertebrata</taxon>
        <taxon>Euteleostomi</taxon>
        <taxon>Lepidosauria</taxon>
        <taxon>Squamata</taxon>
        <taxon>Bifurcata</taxon>
        <taxon>Unidentata</taxon>
        <taxon>Episquamata</taxon>
        <taxon>Laterata</taxon>
        <taxon>Lacertibaenia</taxon>
        <taxon>Lacertidae</taxon>
        <taxon>Podarcis</taxon>
    </lineage>
</organism>
<reference evidence="1" key="2">
    <citation type="submission" date="2025-09" db="UniProtKB">
        <authorList>
            <consortium name="Ensembl"/>
        </authorList>
    </citation>
    <scope>IDENTIFICATION</scope>
</reference>
<accession>A0A670K0M8</accession>
<proteinExistence type="predicted"/>
<keyword evidence="2" id="KW-1185">Reference proteome</keyword>
<reference evidence="1" key="1">
    <citation type="submission" date="2025-08" db="UniProtKB">
        <authorList>
            <consortium name="Ensembl"/>
        </authorList>
    </citation>
    <scope>IDENTIFICATION</scope>
</reference>
<dbReference type="Proteomes" id="UP000472272">
    <property type="component" value="Unplaced"/>
</dbReference>
<evidence type="ECO:0000313" key="2">
    <source>
        <dbReference type="Proteomes" id="UP000472272"/>
    </source>
</evidence>
<dbReference type="Ensembl" id="ENSPMRT00000031499.1">
    <property type="protein sequence ID" value="ENSPMRP00000029700.1"/>
    <property type="gene ID" value="ENSPMRG00000019204.1"/>
</dbReference>
<sequence>MTFWSFVAGVVTFYCSLGPDSLLPNILFTIKHKTKQLELQELYPQGYTCTVCSSVKCNRHRPTFLLQNYQPWLNLKVPSKVDASLSEGCQQPCKVYFRHALSSLGKETSHTLLDTPKMPEKQKLKK</sequence>
<dbReference type="GeneTree" id="ENSGT00940000173663"/>
<dbReference type="AlphaFoldDB" id="A0A670K0M8"/>
<dbReference type="OMA" id="SEGCQQP"/>
<evidence type="ECO:0000313" key="1">
    <source>
        <dbReference type="Ensembl" id="ENSPMRP00000029700.1"/>
    </source>
</evidence>